<dbReference type="PIRSF" id="PIRSF001434">
    <property type="entry name" value="CGS"/>
    <property type="match status" value="1"/>
</dbReference>
<dbReference type="CDD" id="cd00614">
    <property type="entry name" value="CGS_like"/>
    <property type="match status" value="1"/>
</dbReference>
<comment type="cofactor">
    <cofactor evidence="1 6">
        <name>pyridoxal 5'-phosphate</name>
        <dbReference type="ChEBI" id="CHEBI:597326"/>
    </cofactor>
</comment>
<evidence type="ECO:0000256" key="6">
    <source>
        <dbReference type="RuleBase" id="RU362118"/>
    </source>
</evidence>
<reference evidence="8" key="1">
    <citation type="submission" date="2020-05" db="EMBL/GenBank/DDBJ databases">
        <title>Mycena genomes resolve the evolution of fungal bioluminescence.</title>
        <authorList>
            <person name="Tsai I.J."/>
        </authorList>
    </citation>
    <scope>NUCLEOTIDE SEQUENCE</scope>
    <source>
        <strain evidence="8">110903Hualien_Pintung</strain>
    </source>
</reference>
<keyword evidence="4 5" id="KW-0663">Pyridoxal phosphate</keyword>
<dbReference type="EMBL" id="JACAZE010000026">
    <property type="protein sequence ID" value="KAF7290324.1"/>
    <property type="molecule type" value="Genomic_DNA"/>
</dbReference>
<evidence type="ECO:0000256" key="3">
    <source>
        <dbReference type="ARBA" id="ARBA00022679"/>
    </source>
</evidence>
<comment type="similarity">
    <text evidence="2 6">Belongs to the trans-sulfuration enzymes family.</text>
</comment>
<dbReference type="PANTHER" id="PTHR43797">
    <property type="entry name" value="HOMOCYSTEINE/CYSTEINE SYNTHASE"/>
    <property type="match status" value="1"/>
</dbReference>
<proteinExistence type="inferred from homology"/>
<keyword evidence="3" id="KW-0808">Transferase</keyword>
<name>A0A8H6VQU3_MYCCL</name>
<dbReference type="Gene3D" id="3.90.1150.10">
    <property type="entry name" value="Aspartate Aminotransferase, domain 1"/>
    <property type="match status" value="1"/>
</dbReference>
<dbReference type="Gene3D" id="3.40.640.10">
    <property type="entry name" value="Type I PLP-dependent aspartate aminotransferase-like (Major domain)"/>
    <property type="match status" value="1"/>
</dbReference>
<evidence type="ECO:0000313" key="9">
    <source>
        <dbReference type="Proteomes" id="UP000613580"/>
    </source>
</evidence>
<dbReference type="GO" id="GO:0005737">
    <property type="term" value="C:cytoplasm"/>
    <property type="evidence" value="ECO:0007669"/>
    <property type="project" value="TreeGrafter"/>
</dbReference>
<dbReference type="InterPro" id="IPR006235">
    <property type="entry name" value="OAc-hSer/O-AcSer_sulfhydrylase"/>
</dbReference>
<dbReference type="AlphaFoldDB" id="A0A8H6VQU3"/>
<dbReference type="Proteomes" id="UP000613580">
    <property type="component" value="Unassembled WGS sequence"/>
</dbReference>
<dbReference type="PROSITE" id="PS00868">
    <property type="entry name" value="CYS_MET_METAB_PP"/>
    <property type="match status" value="1"/>
</dbReference>
<accession>A0A8H6VQU3</accession>
<dbReference type="NCBIfam" id="TIGR01326">
    <property type="entry name" value="OAH_OAS_sulfhy"/>
    <property type="match status" value="1"/>
</dbReference>
<dbReference type="GO" id="GO:0003961">
    <property type="term" value="F:O-acetylhomoserine aminocarboxypropyltransferase activity"/>
    <property type="evidence" value="ECO:0007669"/>
    <property type="project" value="TreeGrafter"/>
</dbReference>
<dbReference type="GO" id="GO:0004124">
    <property type="term" value="F:cysteine synthase activity"/>
    <property type="evidence" value="ECO:0007669"/>
    <property type="project" value="TreeGrafter"/>
</dbReference>
<sequence length="434" mass="45972">MSPFHKEPEFDTLTLHAGQTPDPTTKASAVPIYATTAFTFNDTDHAADLFGLRAAGNIYSRIGNPTVDVFEKRVAALEGGAAAVATSSGHAAQFLTIACIARPGHNVVASSYLYGGTFNQLKVTLPTFGISAKFVNSADPAAFEAAIDDNTRAIFVESIANPKFVLNDIPALAAIAHKHGIPLIVDNTFGIGGYLIQPIAHGADLVVHSATKWIGGHGTAIGGVIVDAGNFDWASGKFPHFTQPAEGYHGLVFTDTFGKLSASVKLRVELLRDIGTTLNSFPAFLFLQGLETLSLRAERHSSNALKLARHLEAHPNVAWVSYLGLPSHESHTLANKLLRKGAYGGMLSFGVKGSEAQAKAVINNLKLASHLVNVGDVRTLVVHPASTTHSQLSETELENAGVTADLIRVSVGIEDIADIQADFDGALKIVFRNA</sequence>
<feature type="region of interest" description="Disordered" evidence="7">
    <location>
        <begin position="1"/>
        <end position="22"/>
    </location>
</feature>
<dbReference type="GO" id="GO:0006535">
    <property type="term" value="P:cysteine biosynthetic process from serine"/>
    <property type="evidence" value="ECO:0007669"/>
    <property type="project" value="TreeGrafter"/>
</dbReference>
<dbReference type="GO" id="GO:0019346">
    <property type="term" value="P:transsulfuration"/>
    <property type="evidence" value="ECO:0007669"/>
    <property type="project" value="InterPro"/>
</dbReference>
<dbReference type="GO" id="GO:0071269">
    <property type="term" value="P:L-homocysteine biosynthetic process"/>
    <property type="evidence" value="ECO:0007669"/>
    <property type="project" value="TreeGrafter"/>
</dbReference>
<gene>
    <name evidence="8" type="ORF">HMN09_01290400</name>
</gene>
<evidence type="ECO:0000256" key="5">
    <source>
        <dbReference type="PIRSR" id="PIRSR001434-2"/>
    </source>
</evidence>
<keyword evidence="9" id="KW-1185">Reference proteome</keyword>
<dbReference type="Pfam" id="PF01053">
    <property type="entry name" value="Cys_Met_Meta_PP"/>
    <property type="match status" value="1"/>
</dbReference>
<evidence type="ECO:0000256" key="1">
    <source>
        <dbReference type="ARBA" id="ARBA00001933"/>
    </source>
</evidence>
<dbReference type="InterPro" id="IPR000277">
    <property type="entry name" value="Cys/Met-Metab_PyrdxlP-dep_enz"/>
</dbReference>
<evidence type="ECO:0000256" key="4">
    <source>
        <dbReference type="ARBA" id="ARBA00022898"/>
    </source>
</evidence>
<dbReference type="PANTHER" id="PTHR43797:SF2">
    <property type="entry name" value="HOMOCYSTEINE_CYSTEINE SYNTHASE"/>
    <property type="match status" value="1"/>
</dbReference>
<dbReference type="InterPro" id="IPR015422">
    <property type="entry name" value="PyrdxlP-dep_Trfase_small"/>
</dbReference>
<comment type="caution">
    <text evidence="8">The sequence shown here is derived from an EMBL/GenBank/DDBJ whole genome shotgun (WGS) entry which is preliminary data.</text>
</comment>
<dbReference type="FunFam" id="3.40.640.10:FF:000035">
    <property type="entry name" value="O-succinylhomoserine sulfhydrylase"/>
    <property type="match status" value="1"/>
</dbReference>
<evidence type="ECO:0000256" key="2">
    <source>
        <dbReference type="ARBA" id="ARBA00009077"/>
    </source>
</evidence>
<dbReference type="SUPFAM" id="SSF53383">
    <property type="entry name" value="PLP-dependent transferases"/>
    <property type="match status" value="1"/>
</dbReference>
<dbReference type="GO" id="GO:0030170">
    <property type="term" value="F:pyridoxal phosphate binding"/>
    <property type="evidence" value="ECO:0007669"/>
    <property type="project" value="InterPro"/>
</dbReference>
<dbReference type="OrthoDB" id="3512640at2759"/>
<evidence type="ECO:0000256" key="7">
    <source>
        <dbReference type="SAM" id="MobiDB-lite"/>
    </source>
</evidence>
<evidence type="ECO:0000313" key="8">
    <source>
        <dbReference type="EMBL" id="KAF7290324.1"/>
    </source>
</evidence>
<protein>
    <submittedName>
        <fullName evidence="8">O-acetylhomoserine ami</fullName>
    </submittedName>
</protein>
<feature type="modified residue" description="N6-(pyridoxal phosphate)lysine" evidence="5">
    <location>
        <position position="212"/>
    </location>
</feature>
<dbReference type="InterPro" id="IPR015424">
    <property type="entry name" value="PyrdxlP-dep_Trfase"/>
</dbReference>
<dbReference type="InterPro" id="IPR015421">
    <property type="entry name" value="PyrdxlP-dep_Trfase_major"/>
</dbReference>
<organism evidence="8 9">
    <name type="scientific">Mycena chlorophos</name>
    <name type="common">Agaric fungus</name>
    <name type="synonym">Agaricus chlorophos</name>
    <dbReference type="NCBI Taxonomy" id="658473"/>
    <lineage>
        <taxon>Eukaryota</taxon>
        <taxon>Fungi</taxon>
        <taxon>Dikarya</taxon>
        <taxon>Basidiomycota</taxon>
        <taxon>Agaricomycotina</taxon>
        <taxon>Agaricomycetes</taxon>
        <taxon>Agaricomycetidae</taxon>
        <taxon>Agaricales</taxon>
        <taxon>Marasmiineae</taxon>
        <taxon>Mycenaceae</taxon>
        <taxon>Mycena</taxon>
    </lineage>
</organism>
<dbReference type="InterPro" id="IPR054542">
    <property type="entry name" value="Cys_met_metab_PP"/>
</dbReference>